<feature type="transmembrane region" description="Helical" evidence="3">
    <location>
        <begin position="474"/>
        <end position="503"/>
    </location>
</feature>
<keyword evidence="3" id="KW-0472">Membrane</keyword>
<feature type="region of interest" description="Disordered" evidence="2">
    <location>
        <begin position="1"/>
        <end position="24"/>
    </location>
</feature>
<keyword evidence="3" id="KW-1133">Transmembrane helix</keyword>
<dbReference type="RefSeq" id="WP_114184832.1">
    <property type="nucleotide sequence ID" value="NZ_BJYU01000009.1"/>
</dbReference>
<dbReference type="GO" id="GO:0022857">
    <property type="term" value="F:transmembrane transporter activity"/>
    <property type="evidence" value="ECO:0007669"/>
    <property type="project" value="UniProtKB-UniRule"/>
</dbReference>
<feature type="transmembrane region" description="Helical" evidence="3">
    <location>
        <begin position="249"/>
        <end position="271"/>
    </location>
</feature>
<dbReference type="AlphaFoldDB" id="A0A512BNF6"/>
<feature type="transmembrane region" description="Helical" evidence="3">
    <location>
        <begin position="684"/>
        <end position="710"/>
    </location>
</feature>
<evidence type="ECO:0000313" key="6">
    <source>
        <dbReference type="Proteomes" id="UP000321085"/>
    </source>
</evidence>
<feature type="transmembrane region" description="Helical" evidence="3">
    <location>
        <begin position="719"/>
        <end position="752"/>
    </location>
</feature>
<evidence type="ECO:0000313" key="5">
    <source>
        <dbReference type="EMBL" id="GEO13407.1"/>
    </source>
</evidence>
<keyword evidence="3" id="KW-0812">Transmembrane</keyword>
<dbReference type="PANTHER" id="PTHR43849">
    <property type="entry name" value="BLL3936 PROTEIN"/>
    <property type="match status" value="1"/>
</dbReference>
<keyword evidence="1" id="KW-0997">Cell inner membrane</keyword>
<name>A0A512BNF6_9HYPH</name>
<proteinExistence type="predicted"/>
<feature type="transmembrane region" description="Helical" evidence="3">
    <location>
        <begin position="98"/>
        <end position="116"/>
    </location>
</feature>
<evidence type="ECO:0000256" key="1">
    <source>
        <dbReference type="RuleBase" id="RU369079"/>
    </source>
</evidence>
<feature type="transmembrane region" description="Helical" evidence="3">
    <location>
        <begin position="646"/>
        <end position="664"/>
    </location>
</feature>
<feature type="transmembrane region" description="Helical" evidence="3">
    <location>
        <begin position="422"/>
        <end position="440"/>
    </location>
</feature>
<feature type="transmembrane region" description="Helical" evidence="3">
    <location>
        <begin position="531"/>
        <end position="554"/>
    </location>
</feature>
<feature type="transmembrane region" description="Helical" evidence="3">
    <location>
        <begin position="63"/>
        <end position="86"/>
    </location>
</feature>
<feature type="domain" description="TRAP C4-dicarboxylate transport system permease DctM subunit" evidence="4">
    <location>
        <begin position="195"/>
        <end position="653"/>
    </location>
</feature>
<protein>
    <submittedName>
        <fullName evidence="5">C4-dicarboxylate ABC transporter</fullName>
    </submittedName>
</protein>
<feature type="transmembrane region" description="Helical" evidence="3">
    <location>
        <begin position="151"/>
        <end position="169"/>
    </location>
</feature>
<accession>A0A512BNF6</accession>
<dbReference type="InterPro" id="IPR011853">
    <property type="entry name" value="TRAP_DctM-Dct_fused"/>
</dbReference>
<feature type="transmembrane region" description="Helical" evidence="3">
    <location>
        <begin position="181"/>
        <end position="201"/>
    </location>
</feature>
<sequence length="764" mass="80553">MSQGVNASEIAKMEAPSEAVNPEHGLPESFGEGIFGRTLFWIAVAFSIFQIVTSFGIPLDRPFLGSVTLLHFLMVALVAWAGWLILKGVRRRNVLDGALAWIAVAAAFGLILYFGGSLPSQVVRALHVGFLCLVAGAMIGNHRATSSTGRALGWGIGIAGFAVGLYQWVLYNDLVVRAGELTQADMIFGIAALVILIYLVWQVMGIALPIVACTFLAYCLLGHLLPTPLDHRGYTLEQVIEHMSFGTEGIYAVPTLVSATYIFLFILFGAFMEKAGVIDFFNDISMAVFGDKKGGPGKVCVASSALMGTVSGSGVANVVASGQFTIPLMKRFGFPSAFAGGVEATSSMGGQIMPPVMGAVAFIMAETIDVPYSKIVEAAIIPAILYFGACYLAVHLEAGKRNLHGLPKNELPNAWTELKKNWFLITPLGVLVYLLFAGYTPLFAGAVGLSLTVALILGTAIAAGLAVPALRVAFWVALALISAASLAASVTLVLVVVALLSIWNAFSGRGRLTLQACVDAMADGARQALPVGLACAVVGIVIGTMTLTGLGTIVGTWMISIGKDNMFLALVLTMVFSLILGMGIPTIPNYIITSSLAAPILLNLDVPLIVSHMFVFYFGIMADLTPPVALAAFAAAPMAKVSGLKIGIQAVKIALPGFIVPYMAVYDPTLMLQPVPGLEGASYWLAVVYIVVKAALALTLWGVAAIGYFLTPLSWWERLWAAAAAAFLVLAVPITDEVGFGLAALFIGYHIWRTRRAAAPAISG</sequence>
<evidence type="ECO:0000259" key="4">
    <source>
        <dbReference type="Pfam" id="PF06808"/>
    </source>
</evidence>
<feature type="transmembrane region" description="Helical" evidence="3">
    <location>
        <begin position="208"/>
        <end position="229"/>
    </location>
</feature>
<dbReference type="InterPro" id="IPR010656">
    <property type="entry name" value="DctM"/>
</dbReference>
<dbReference type="Pfam" id="PF06808">
    <property type="entry name" value="DctM"/>
    <property type="match status" value="1"/>
</dbReference>
<dbReference type="Proteomes" id="UP000321085">
    <property type="component" value="Unassembled WGS sequence"/>
</dbReference>
<reference evidence="5 6" key="1">
    <citation type="submission" date="2019-07" db="EMBL/GenBank/DDBJ databases">
        <title>Whole genome shotgun sequence of Microvirga aerophila NBRC 106136.</title>
        <authorList>
            <person name="Hosoyama A."/>
            <person name="Uohara A."/>
            <person name="Ohji S."/>
            <person name="Ichikawa N."/>
        </authorList>
    </citation>
    <scope>NUCLEOTIDE SEQUENCE [LARGE SCALE GENOMIC DNA]</scope>
    <source>
        <strain evidence="5 6">NBRC 106136</strain>
    </source>
</reference>
<keyword evidence="6" id="KW-1185">Reference proteome</keyword>
<dbReference type="GO" id="GO:0005886">
    <property type="term" value="C:plasma membrane"/>
    <property type="evidence" value="ECO:0007669"/>
    <property type="project" value="UniProtKB-SubCell"/>
</dbReference>
<comment type="function">
    <text evidence="1">Part of the tripartite ATP-independent periplasmic (TRAP) transport system.</text>
</comment>
<comment type="caution">
    <text evidence="5">The sequence shown here is derived from an EMBL/GenBank/DDBJ whole genome shotgun (WGS) entry which is preliminary data.</text>
</comment>
<organism evidence="5 6">
    <name type="scientific">Microvirga aerophila</name>
    <dbReference type="NCBI Taxonomy" id="670291"/>
    <lineage>
        <taxon>Bacteria</taxon>
        <taxon>Pseudomonadati</taxon>
        <taxon>Pseudomonadota</taxon>
        <taxon>Alphaproteobacteria</taxon>
        <taxon>Hyphomicrobiales</taxon>
        <taxon>Methylobacteriaceae</taxon>
        <taxon>Microvirga</taxon>
    </lineage>
</organism>
<evidence type="ECO:0000256" key="2">
    <source>
        <dbReference type="SAM" id="MobiDB-lite"/>
    </source>
</evidence>
<keyword evidence="1" id="KW-1003">Cell membrane</keyword>
<dbReference type="EMBL" id="BJYU01000009">
    <property type="protein sequence ID" value="GEO13407.1"/>
    <property type="molecule type" value="Genomic_DNA"/>
</dbReference>
<gene>
    <name evidence="5" type="ORF">MAE02_11030</name>
</gene>
<dbReference type="NCBIfam" id="TIGR02123">
    <property type="entry name" value="TRAP_fused"/>
    <property type="match status" value="1"/>
</dbReference>
<keyword evidence="1" id="KW-0813">Transport</keyword>
<feature type="transmembrane region" description="Helical" evidence="3">
    <location>
        <begin position="122"/>
        <end position="139"/>
    </location>
</feature>
<dbReference type="PANTHER" id="PTHR43849:SF2">
    <property type="entry name" value="BLL3936 PROTEIN"/>
    <property type="match status" value="1"/>
</dbReference>
<feature type="transmembrane region" description="Helical" evidence="3">
    <location>
        <begin position="608"/>
        <end position="634"/>
    </location>
</feature>
<evidence type="ECO:0000256" key="3">
    <source>
        <dbReference type="SAM" id="Phobius"/>
    </source>
</evidence>
<feature type="transmembrane region" description="Helical" evidence="3">
    <location>
        <begin position="446"/>
        <end position="467"/>
    </location>
</feature>
<feature type="transmembrane region" description="Helical" evidence="3">
    <location>
        <begin position="39"/>
        <end position="57"/>
    </location>
</feature>
<dbReference type="OrthoDB" id="9759894at2"/>
<feature type="transmembrane region" description="Helical" evidence="3">
    <location>
        <begin position="566"/>
        <end position="588"/>
    </location>
</feature>
<comment type="subcellular location">
    <subcellularLocation>
        <location evidence="1">Cell inner membrane</location>
        <topology evidence="1">Multi-pass membrane protein</topology>
    </subcellularLocation>
</comment>